<dbReference type="Proteomes" id="UP001153709">
    <property type="component" value="Chromosome 2"/>
</dbReference>
<keyword evidence="17" id="KW-1185">Reference proteome</keyword>
<dbReference type="SMART" id="SM01331">
    <property type="entry name" value="DUF3635"/>
    <property type="match status" value="1"/>
</dbReference>
<dbReference type="InterPro" id="IPR000719">
    <property type="entry name" value="Prot_kinase_dom"/>
</dbReference>
<feature type="region of interest" description="Disordered" evidence="14">
    <location>
        <begin position="347"/>
        <end position="370"/>
    </location>
</feature>
<dbReference type="SMART" id="SM00220">
    <property type="entry name" value="S_TKc"/>
    <property type="match status" value="1"/>
</dbReference>
<reference evidence="16" key="1">
    <citation type="submission" date="2022-01" db="EMBL/GenBank/DDBJ databases">
        <authorList>
            <person name="King R."/>
        </authorList>
    </citation>
    <scope>NUCLEOTIDE SEQUENCE</scope>
</reference>
<evidence type="ECO:0000256" key="7">
    <source>
        <dbReference type="ARBA" id="ARBA00022679"/>
    </source>
</evidence>
<evidence type="ECO:0000256" key="14">
    <source>
        <dbReference type="SAM" id="MobiDB-lite"/>
    </source>
</evidence>
<dbReference type="InterPro" id="IPR011009">
    <property type="entry name" value="Kinase-like_dom_sf"/>
</dbReference>
<feature type="compositionally biased region" description="Basic and acidic residues" evidence="14">
    <location>
        <begin position="355"/>
        <end position="370"/>
    </location>
</feature>
<dbReference type="GO" id="GO:0035556">
    <property type="term" value="P:intracellular signal transduction"/>
    <property type="evidence" value="ECO:0007669"/>
    <property type="project" value="TreeGrafter"/>
</dbReference>
<dbReference type="Gene3D" id="3.30.200.20">
    <property type="entry name" value="Phosphorylase Kinase, domain 1"/>
    <property type="match status" value="1"/>
</dbReference>
<dbReference type="GO" id="GO:0005634">
    <property type="term" value="C:nucleus"/>
    <property type="evidence" value="ECO:0007669"/>
    <property type="project" value="TreeGrafter"/>
</dbReference>
<protein>
    <recommendedName>
        <fullName evidence="3">non-specific serine/threonine protein kinase</fullName>
        <ecNumber evidence="3">2.7.11.1</ecNumber>
    </recommendedName>
</protein>
<evidence type="ECO:0000313" key="16">
    <source>
        <dbReference type="EMBL" id="CAG9830285.1"/>
    </source>
</evidence>
<feature type="binding site" evidence="13">
    <location>
        <position position="1492"/>
    </location>
    <ligand>
        <name>ATP</name>
        <dbReference type="ChEBI" id="CHEBI:30616"/>
    </ligand>
</feature>
<keyword evidence="7" id="KW-0808">Transferase</keyword>
<feature type="region of interest" description="Disordered" evidence="14">
    <location>
        <begin position="77"/>
        <end position="111"/>
    </location>
</feature>
<dbReference type="GO" id="GO:0005524">
    <property type="term" value="F:ATP binding"/>
    <property type="evidence" value="ECO:0007669"/>
    <property type="project" value="UniProtKB-UniRule"/>
</dbReference>
<evidence type="ECO:0000256" key="1">
    <source>
        <dbReference type="ARBA" id="ARBA00004286"/>
    </source>
</evidence>
<evidence type="ECO:0000313" key="17">
    <source>
        <dbReference type="Proteomes" id="UP001153709"/>
    </source>
</evidence>
<dbReference type="GO" id="GO:0005737">
    <property type="term" value="C:cytoplasm"/>
    <property type="evidence" value="ECO:0007669"/>
    <property type="project" value="UniProtKB-SubCell"/>
</dbReference>
<dbReference type="Pfam" id="PF12330">
    <property type="entry name" value="Haspin_kinase"/>
    <property type="match status" value="1"/>
</dbReference>
<keyword evidence="9" id="KW-0418">Kinase</keyword>
<dbReference type="FunFam" id="1.10.510.10:FF:000401">
    <property type="entry name" value="serine/threonine-protein kinase haspin"/>
    <property type="match status" value="1"/>
</dbReference>
<comment type="subcellular location">
    <subcellularLocation>
        <location evidence="1">Chromosome</location>
    </subcellularLocation>
    <subcellularLocation>
        <location evidence="2">Cytoplasm</location>
    </subcellularLocation>
</comment>
<evidence type="ECO:0000256" key="13">
    <source>
        <dbReference type="PROSITE-ProRule" id="PRU10141"/>
    </source>
</evidence>
<evidence type="ECO:0000256" key="9">
    <source>
        <dbReference type="ARBA" id="ARBA00022777"/>
    </source>
</evidence>
<keyword evidence="6" id="KW-0723">Serine/threonine-protein kinase</keyword>
<dbReference type="PROSITE" id="PS00107">
    <property type="entry name" value="PROTEIN_KINASE_ATP"/>
    <property type="match status" value="1"/>
</dbReference>
<dbReference type="OrthoDB" id="21018at2759"/>
<dbReference type="Gene3D" id="1.10.510.10">
    <property type="entry name" value="Transferase(Phosphotransferase) domain 1"/>
    <property type="match status" value="1"/>
</dbReference>
<keyword evidence="10 13" id="KW-0067">ATP-binding</keyword>
<sequence length="1777" mass="203598">MAPAKKVRTYVNSNTSLVNNSIDAFNVLFAKNMTKRLLGRKKQKLKIQELPTRRNCESLLKDDSLQISTEDTFDKLLKTKKSPPKSPTIHDSLKSNSGNENKILVSSPKTRRQKANLCLTNDSNSQQSQLSHLHQPSTERIEESLEIETIKKKPNTSLSYITIPKNISLMENSSNHFARNLQQKLVHCSTPIAPSKAEIENYTISPIKVNSLLKKSFQQIDSWNNEFPAPTSINTPMRRLIFDKNNSKYAPPSMVLKEYSPKINNSKDFNSPGRRTSFITLRHRKVIKSFRKRHKNISRKNKAITSFESFAKSEIQHISLPNQQESLISQLSTVNFVTKSKNTTFNTTTHKKHSSLFDDGSHEESDNKNQEKNKELYIKMPNISISDVPNSVTNFEKFYSHNLSPQLMDNKEDLSEVQTTSKLNKLFVSLSRKSLSSEDFEEFFASNINQQTDSKTRSKENIRNLNISKNKVEYVGNDNNIITNYDVIQNAGCDQSDNESQIKNAVEKKHLRTTIEKLQKRKLQEDTFDDFLQKNMKVLENTECSSNYTEDDSSEMSFKYTYNKSDISYKRSYVLRSNNMSFKNKTRKCETQGSSEEFFRVLNLTPSKIGIRKKLCNNLSNNLTNLPLLESKEDEFESFFVQNLDLIHQEEYVSKESQKELPQMPNQLKVVLKKNFGQNCLENKALECNQTVDLRINLRNLPLLESKEEEFETFFARNSGLNHQYQSVSKEDQQEFPVIQKELKVVLKNISGQNAPTDTVLGFNQTEDLRINVANSPVLESKEEEFESFYASNLDLNHQEQILKEDQNTLPLNQKQLKVILTNIFEKNSQDKFLSMNNTNVNKCTEEDNRVLSPNGNTRSYEECEQISSKHVFSNKKLVVKLIANDYSHLMPICTERLVRDKKSLDIVETNHTTEVYSELQVDQIFMNISNREHFETFYTNNYGDKNNLTEKQICSISNTSYGSDVIESSIIETFAKDNKRAKKHYTREISLRKRPSKYNITDNVKSSRSSRKSSFVHVTAEDDLIDSDGNAMCETIVQADKTIQPNRIKKSRSNTQNNRSIIVHITAEDSLKSLNNIGEEEIILNNESRKPICPKKSINNILDASEHGINIPDSSTTETSSYKRSRSKYKTHKSKENINLNISEDSATKEGLSDVKNKSSKPRTQIIHEDEEKLKVQVSVENKISDDAQTKQSVVVRSNEVVSEYTKEKEIEGSTNLESDDYVLSTKNRSASKHRKSKRDNENESVKLNASRSNDPSEIQSEINEANTNRSTTNVPQEKSESLSVSSDLVNSSYVDSNYFKAPKSFKSPKSVVLKAGKSWRRSLSLYKRSTLFSRPAKDDQSSSFTRKTVTPGKSSRITSSKPSRRLSVRFVAVKPLPILQVETNTVLEDYAINASYVPDQILEASLEDSFRCVSLNQNQQRNSSLAKNQQLGVPVTAREIVLRKCGQTEPIQFSQCFTDSLLQNCQKIGEGVYGEVFLLRNPDGGTSVLKIIPVEGDQIVNGERQKKFEEVLSEIIITIELSNLRHNKRNGISSFTEVQKIQCVQGTYPEKLIDLWDLFDETRGSENDCPDTFKEDQLYIVFQMAYGGKDLESFFFINAMQAYSMFQQVALGLAIAEEELQFEHRDLHWGNVLISTVETNKIVSFTLENKTYNIPTIGVEVAIIDYTLSRIEHDGVVIFNDLGLDPDLFTAEGDYQFDIYRLMQEKNRNNWKDFEPFSNLLWLHYILDKAILGLRYKSPKSKIHKTYLRKLKNLKDDILSYQNVKDFIVANLLDI</sequence>
<dbReference type="GO" id="GO:0005694">
    <property type="term" value="C:chromosome"/>
    <property type="evidence" value="ECO:0007669"/>
    <property type="project" value="UniProtKB-SubCell"/>
</dbReference>
<feature type="compositionally biased region" description="Basic and acidic residues" evidence="14">
    <location>
        <begin position="1147"/>
        <end position="1158"/>
    </location>
</feature>
<evidence type="ECO:0000256" key="10">
    <source>
        <dbReference type="ARBA" id="ARBA00022840"/>
    </source>
</evidence>
<comment type="catalytic activity">
    <reaction evidence="12">
        <text>L-seryl-[protein] + ATP = O-phospho-L-seryl-[protein] + ADP + H(+)</text>
        <dbReference type="Rhea" id="RHEA:17989"/>
        <dbReference type="Rhea" id="RHEA-COMP:9863"/>
        <dbReference type="Rhea" id="RHEA-COMP:11604"/>
        <dbReference type="ChEBI" id="CHEBI:15378"/>
        <dbReference type="ChEBI" id="CHEBI:29999"/>
        <dbReference type="ChEBI" id="CHEBI:30616"/>
        <dbReference type="ChEBI" id="CHEBI:83421"/>
        <dbReference type="ChEBI" id="CHEBI:456216"/>
        <dbReference type="EC" id="2.7.11.1"/>
    </reaction>
</comment>
<evidence type="ECO:0000256" key="6">
    <source>
        <dbReference type="ARBA" id="ARBA00022527"/>
    </source>
</evidence>
<feature type="region of interest" description="Disordered" evidence="14">
    <location>
        <begin position="1221"/>
        <end position="1285"/>
    </location>
</feature>
<evidence type="ECO:0000256" key="4">
    <source>
        <dbReference type="ARBA" id="ARBA00022454"/>
    </source>
</evidence>
<dbReference type="PANTHER" id="PTHR24419:SF18">
    <property type="entry name" value="SERINE_THREONINE-PROTEIN KINASE HASPIN"/>
    <property type="match status" value="1"/>
</dbReference>
<dbReference type="GO" id="GO:0072354">
    <property type="term" value="F:histone H3T3 kinase activity"/>
    <property type="evidence" value="ECO:0007669"/>
    <property type="project" value="TreeGrafter"/>
</dbReference>
<feature type="compositionally biased region" description="Basic residues" evidence="14">
    <location>
        <begin position="1124"/>
        <end position="1134"/>
    </location>
</feature>
<evidence type="ECO:0000256" key="8">
    <source>
        <dbReference type="ARBA" id="ARBA00022741"/>
    </source>
</evidence>
<organism evidence="16 17">
    <name type="scientific">Diabrotica balteata</name>
    <name type="common">Banded cucumber beetle</name>
    <dbReference type="NCBI Taxonomy" id="107213"/>
    <lineage>
        <taxon>Eukaryota</taxon>
        <taxon>Metazoa</taxon>
        <taxon>Ecdysozoa</taxon>
        <taxon>Arthropoda</taxon>
        <taxon>Hexapoda</taxon>
        <taxon>Insecta</taxon>
        <taxon>Pterygota</taxon>
        <taxon>Neoptera</taxon>
        <taxon>Endopterygota</taxon>
        <taxon>Coleoptera</taxon>
        <taxon>Polyphaga</taxon>
        <taxon>Cucujiformia</taxon>
        <taxon>Chrysomeloidea</taxon>
        <taxon>Chrysomelidae</taxon>
        <taxon>Galerucinae</taxon>
        <taxon>Diabroticina</taxon>
        <taxon>Diabroticites</taxon>
        <taxon>Diabrotica</taxon>
    </lineage>
</organism>
<dbReference type="SUPFAM" id="SSF56112">
    <property type="entry name" value="Protein kinase-like (PK-like)"/>
    <property type="match status" value="1"/>
</dbReference>
<keyword evidence="5" id="KW-0963">Cytoplasm</keyword>
<dbReference type="PANTHER" id="PTHR24419">
    <property type="entry name" value="INTERLEUKIN-1 RECEPTOR-ASSOCIATED KINASE"/>
    <property type="match status" value="1"/>
</dbReference>
<dbReference type="PROSITE" id="PS50011">
    <property type="entry name" value="PROTEIN_KINASE_DOM"/>
    <property type="match status" value="1"/>
</dbReference>
<evidence type="ECO:0000259" key="15">
    <source>
        <dbReference type="PROSITE" id="PS50011"/>
    </source>
</evidence>
<proteinExistence type="predicted"/>
<name>A0A9N9X9K7_DIABA</name>
<dbReference type="EMBL" id="OU898277">
    <property type="protein sequence ID" value="CAG9830285.1"/>
    <property type="molecule type" value="Genomic_DNA"/>
</dbReference>
<feature type="region of interest" description="Disordered" evidence="14">
    <location>
        <begin position="1108"/>
        <end position="1164"/>
    </location>
</feature>
<evidence type="ECO:0000256" key="5">
    <source>
        <dbReference type="ARBA" id="ARBA00022490"/>
    </source>
</evidence>
<keyword evidence="4" id="KW-0158">Chromosome</keyword>
<evidence type="ECO:0000256" key="11">
    <source>
        <dbReference type="ARBA" id="ARBA00047899"/>
    </source>
</evidence>
<evidence type="ECO:0000256" key="3">
    <source>
        <dbReference type="ARBA" id="ARBA00012513"/>
    </source>
</evidence>
<dbReference type="InterPro" id="IPR024604">
    <property type="entry name" value="GSG2_C"/>
</dbReference>
<dbReference type="GO" id="GO:0000278">
    <property type="term" value="P:mitotic cell cycle"/>
    <property type="evidence" value="ECO:0007669"/>
    <property type="project" value="TreeGrafter"/>
</dbReference>
<dbReference type="EC" id="2.7.11.1" evidence="3"/>
<feature type="region of interest" description="Disordered" evidence="14">
    <location>
        <begin position="1337"/>
        <end position="1363"/>
    </location>
</feature>
<keyword evidence="8 13" id="KW-0547">Nucleotide-binding</keyword>
<accession>A0A9N9X9K7</accession>
<feature type="compositionally biased region" description="Polar residues" evidence="14">
    <location>
        <begin position="1343"/>
        <end position="1363"/>
    </location>
</feature>
<gene>
    <name evidence="16" type="ORF">DIABBA_LOCUS4002</name>
</gene>
<dbReference type="InterPro" id="IPR017441">
    <property type="entry name" value="Protein_kinase_ATP_BS"/>
</dbReference>
<feature type="domain" description="Protein kinase" evidence="15">
    <location>
        <begin position="1464"/>
        <end position="1777"/>
    </location>
</feature>
<evidence type="ECO:0000256" key="12">
    <source>
        <dbReference type="ARBA" id="ARBA00048679"/>
    </source>
</evidence>
<comment type="catalytic activity">
    <reaction evidence="11">
        <text>L-threonyl-[protein] + ATP = O-phospho-L-threonyl-[protein] + ADP + H(+)</text>
        <dbReference type="Rhea" id="RHEA:46608"/>
        <dbReference type="Rhea" id="RHEA-COMP:11060"/>
        <dbReference type="Rhea" id="RHEA-COMP:11605"/>
        <dbReference type="ChEBI" id="CHEBI:15378"/>
        <dbReference type="ChEBI" id="CHEBI:30013"/>
        <dbReference type="ChEBI" id="CHEBI:30616"/>
        <dbReference type="ChEBI" id="CHEBI:61977"/>
        <dbReference type="ChEBI" id="CHEBI:456216"/>
        <dbReference type="EC" id="2.7.11.1"/>
    </reaction>
</comment>
<feature type="compositionally biased region" description="Polar residues" evidence="14">
    <location>
        <begin position="1247"/>
        <end position="1278"/>
    </location>
</feature>
<evidence type="ECO:0000256" key="2">
    <source>
        <dbReference type="ARBA" id="ARBA00004496"/>
    </source>
</evidence>